<accession>A0A3N0CJY9</accession>
<name>A0A3N0CJY9_9ACTN</name>
<reference evidence="1 2" key="1">
    <citation type="submission" date="2018-11" db="EMBL/GenBank/DDBJ databases">
        <authorList>
            <person name="Li F."/>
        </authorList>
    </citation>
    <scope>NUCLEOTIDE SEQUENCE [LARGE SCALE GENOMIC DNA]</scope>
    <source>
        <strain evidence="1 2">Gsoil 097</strain>
    </source>
</reference>
<sequence length="162" mass="17815">MCLKMVRGCYGVPAKAEDAATAWADAEHRHPEANPLAIPYGAPVFWTGGSKGHGHIAISTGNGECWSTDIKRPGYFDHVRIAEIERKWGLKLVGWAEDVNGVRIWTAPVKPKPSRPSNWSKVRSDLLAALNSPAAKAIPKSRPVVRAFITLTRRRLTKLPKS</sequence>
<dbReference type="AlphaFoldDB" id="A0A3N0CJY9"/>
<dbReference type="Proteomes" id="UP000267128">
    <property type="component" value="Unassembled WGS sequence"/>
</dbReference>
<comment type="caution">
    <text evidence="1">The sequence shown here is derived from an EMBL/GenBank/DDBJ whole genome shotgun (WGS) entry which is preliminary data.</text>
</comment>
<protein>
    <recommendedName>
        <fullName evidence="3">CHAP domain-containing protein</fullName>
    </recommendedName>
</protein>
<evidence type="ECO:0000313" key="2">
    <source>
        <dbReference type="Proteomes" id="UP000267128"/>
    </source>
</evidence>
<keyword evidence="2" id="KW-1185">Reference proteome</keyword>
<dbReference type="EMBL" id="RJSE01000006">
    <property type="protein sequence ID" value="RNL63659.1"/>
    <property type="molecule type" value="Genomic_DNA"/>
</dbReference>
<evidence type="ECO:0000313" key="1">
    <source>
        <dbReference type="EMBL" id="RNL63659.1"/>
    </source>
</evidence>
<organism evidence="1 2">
    <name type="scientific">Nocardioides marmoriginsengisoli</name>
    <dbReference type="NCBI Taxonomy" id="661483"/>
    <lineage>
        <taxon>Bacteria</taxon>
        <taxon>Bacillati</taxon>
        <taxon>Actinomycetota</taxon>
        <taxon>Actinomycetes</taxon>
        <taxon>Propionibacteriales</taxon>
        <taxon>Nocardioidaceae</taxon>
        <taxon>Nocardioides</taxon>
    </lineage>
</organism>
<gene>
    <name evidence="1" type="ORF">EFK50_07910</name>
</gene>
<evidence type="ECO:0008006" key="3">
    <source>
        <dbReference type="Google" id="ProtNLM"/>
    </source>
</evidence>
<proteinExistence type="predicted"/>